<dbReference type="InterPro" id="IPR018062">
    <property type="entry name" value="HTH_AraC-typ_CS"/>
</dbReference>
<evidence type="ECO:0000256" key="1">
    <source>
        <dbReference type="ARBA" id="ARBA00023015"/>
    </source>
</evidence>
<dbReference type="Proteomes" id="UP000674938">
    <property type="component" value="Unassembled WGS sequence"/>
</dbReference>
<keyword evidence="2" id="KW-0238">DNA-binding</keyword>
<dbReference type="GO" id="GO:0003700">
    <property type="term" value="F:DNA-binding transcription factor activity"/>
    <property type="evidence" value="ECO:0007669"/>
    <property type="project" value="InterPro"/>
</dbReference>
<sequence length="270" mass="30991">MTRVDYYFDPPLIESFHIFNLGHEYCLPGHQFGPHVREHFVIHYVIKGQGFFEKSGVRYELGAGQFFLIKPGEVTFYRADEVEPWEYFWLGFNGGQTEDLLSLLGLLDYNRVGTVKDQGKLTSWITEALDASVTIDTNSFYIQGLSQAIFGEFQVEGNSTYQTINRRNVHIEKLLNAIHNNFGRTDYSIQELARTLNLTAPYLTSLTKKELGKNPSQLLSDYRLEKAHYLLKKTDMRVNEVAIAVGYESPLSFSRAYKKMYGLAPSFHQS</sequence>
<feature type="domain" description="HTH araC/xylS-type" evidence="4">
    <location>
        <begin position="172"/>
        <end position="270"/>
    </location>
</feature>
<dbReference type="AlphaFoldDB" id="A0A940P981"/>
<dbReference type="InterPro" id="IPR014710">
    <property type="entry name" value="RmlC-like_jellyroll"/>
</dbReference>
<dbReference type="GO" id="GO:0043565">
    <property type="term" value="F:sequence-specific DNA binding"/>
    <property type="evidence" value="ECO:0007669"/>
    <property type="project" value="InterPro"/>
</dbReference>
<evidence type="ECO:0000313" key="6">
    <source>
        <dbReference type="Proteomes" id="UP000674938"/>
    </source>
</evidence>
<dbReference type="Gene3D" id="2.60.120.10">
    <property type="entry name" value="Jelly Rolls"/>
    <property type="match status" value="1"/>
</dbReference>
<dbReference type="PANTHER" id="PTHR43280">
    <property type="entry name" value="ARAC-FAMILY TRANSCRIPTIONAL REGULATOR"/>
    <property type="match status" value="1"/>
</dbReference>
<proteinExistence type="predicted"/>
<dbReference type="PROSITE" id="PS01124">
    <property type="entry name" value="HTH_ARAC_FAMILY_2"/>
    <property type="match status" value="1"/>
</dbReference>
<keyword evidence="6" id="KW-1185">Reference proteome</keyword>
<keyword evidence="1" id="KW-0805">Transcription regulation</keyword>
<dbReference type="InterPro" id="IPR003313">
    <property type="entry name" value="AraC-bd"/>
</dbReference>
<gene>
    <name evidence="5" type="ORF">I6N95_23985</name>
</gene>
<dbReference type="PANTHER" id="PTHR43280:SF2">
    <property type="entry name" value="HTH-TYPE TRANSCRIPTIONAL REGULATOR EXSA"/>
    <property type="match status" value="1"/>
</dbReference>
<dbReference type="Pfam" id="PF02311">
    <property type="entry name" value="AraC_binding"/>
    <property type="match status" value="1"/>
</dbReference>
<organism evidence="5 6">
    <name type="scientific">Vagococcus allomyrinae</name>
    <dbReference type="NCBI Taxonomy" id="2794353"/>
    <lineage>
        <taxon>Bacteria</taxon>
        <taxon>Bacillati</taxon>
        <taxon>Bacillota</taxon>
        <taxon>Bacilli</taxon>
        <taxon>Lactobacillales</taxon>
        <taxon>Enterococcaceae</taxon>
        <taxon>Vagococcus</taxon>
    </lineage>
</organism>
<evidence type="ECO:0000256" key="3">
    <source>
        <dbReference type="ARBA" id="ARBA00023163"/>
    </source>
</evidence>
<evidence type="ECO:0000313" key="5">
    <source>
        <dbReference type="EMBL" id="MBP1044074.1"/>
    </source>
</evidence>
<dbReference type="RefSeq" id="WP_209532219.1">
    <property type="nucleotide sequence ID" value="NZ_JAEEGA010000022.1"/>
</dbReference>
<dbReference type="InterPro" id="IPR037923">
    <property type="entry name" value="HTH-like"/>
</dbReference>
<keyword evidence="3" id="KW-0804">Transcription</keyword>
<dbReference type="SMART" id="SM00342">
    <property type="entry name" value="HTH_ARAC"/>
    <property type="match status" value="1"/>
</dbReference>
<dbReference type="SUPFAM" id="SSF51215">
    <property type="entry name" value="Regulatory protein AraC"/>
    <property type="match status" value="1"/>
</dbReference>
<evidence type="ECO:0000256" key="2">
    <source>
        <dbReference type="ARBA" id="ARBA00023125"/>
    </source>
</evidence>
<dbReference type="EMBL" id="JAEEGA010000022">
    <property type="protein sequence ID" value="MBP1044074.1"/>
    <property type="molecule type" value="Genomic_DNA"/>
</dbReference>
<dbReference type="InterPro" id="IPR020449">
    <property type="entry name" value="Tscrpt_reg_AraC-type_HTH"/>
</dbReference>
<dbReference type="CDD" id="cd06986">
    <property type="entry name" value="cupin_MmsR-like_N"/>
    <property type="match status" value="1"/>
</dbReference>
<dbReference type="PROSITE" id="PS00041">
    <property type="entry name" value="HTH_ARAC_FAMILY_1"/>
    <property type="match status" value="1"/>
</dbReference>
<dbReference type="SUPFAM" id="SSF46689">
    <property type="entry name" value="Homeodomain-like"/>
    <property type="match status" value="1"/>
</dbReference>
<name>A0A940P981_9ENTE</name>
<dbReference type="Pfam" id="PF12833">
    <property type="entry name" value="HTH_18"/>
    <property type="match status" value="1"/>
</dbReference>
<protein>
    <submittedName>
        <fullName evidence="5">AraC family transcriptional regulator</fullName>
    </submittedName>
</protein>
<evidence type="ECO:0000259" key="4">
    <source>
        <dbReference type="PROSITE" id="PS01124"/>
    </source>
</evidence>
<reference evidence="5" key="1">
    <citation type="submission" date="2020-12" db="EMBL/GenBank/DDBJ databases">
        <title>Vagococcus allomyrinae sp. nov. and Enterococcus lavae sp. nov., isolated from the larvae of Allomyrina dichotoma.</title>
        <authorList>
            <person name="Lee S.D."/>
        </authorList>
    </citation>
    <scope>NUCLEOTIDE SEQUENCE</scope>
    <source>
        <strain evidence="5">BWB3-3</strain>
    </source>
</reference>
<dbReference type="PRINTS" id="PR00032">
    <property type="entry name" value="HTHARAC"/>
</dbReference>
<dbReference type="Gene3D" id="1.10.10.60">
    <property type="entry name" value="Homeodomain-like"/>
    <property type="match status" value="2"/>
</dbReference>
<dbReference type="InterPro" id="IPR018060">
    <property type="entry name" value="HTH_AraC"/>
</dbReference>
<comment type="caution">
    <text evidence="5">The sequence shown here is derived from an EMBL/GenBank/DDBJ whole genome shotgun (WGS) entry which is preliminary data.</text>
</comment>
<accession>A0A940P981</accession>
<dbReference type="InterPro" id="IPR009057">
    <property type="entry name" value="Homeodomain-like_sf"/>
</dbReference>